<evidence type="ECO:0000313" key="5">
    <source>
        <dbReference type="Proteomes" id="UP000693970"/>
    </source>
</evidence>
<dbReference type="EMBL" id="JAGRRH010000013">
    <property type="protein sequence ID" value="KAG7359740.1"/>
    <property type="molecule type" value="Genomic_DNA"/>
</dbReference>
<feature type="transmembrane region" description="Helical" evidence="3">
    <location>
        <begin position="28"/>
        <end position="49"/>
    </location>
</feature>
<name>A0A9K3PU00_9STRA</name>
<gene>
    <name evidence="4" type="ORF">IV203_034838</name>
</gene>
<keyword evidence="3" id="KW-0472">Membrane</keyword>
<dbReference type="PROSITE" id="PS51375">
    <property type="entry name" value="PPR"/>
    <property type="match status" value="1"/>
</dbReference>
<accession>A0A9K3PU00</accession>
<dbReference type="AlphaFoldDB" id="A0A9K3PU00"/>
<feature type="region of interest" description="Disordered" evidence="2">
    <location>
        <begin position="1"/>
        <end position="20"/>
    </location>
</feature>
<keyword evidence="3" id="KW-1133">Transmembrane helix</keyword>
<dbReference type="OrthoDB" id="41770at2759"/>
<protein>
    <submittedName>
        <fullName evidence="4">PPR: pentatricopeptide repeat domain containing protein</fullName>
    </submittedName>
</protein>
<proteinExistence type="predicted"/>
<keyword evidence="5" id="KW-1185">Reference proteome</keyword>
<evidence type="ECO:0000313" key="4">
    <source>
        <dbReference type="EMBL" id="KAG7359740.1"/>
    </source>
</evidence>
<feature type="compositionally biased region" description="Basic residues" evidence="2">
    <location>
        <begin position="283"/>
        <end position="293"/>
    </location>
</feature>
<dbReference type="Proteomes" id="UP000693970">
    <property type="component" value="Unassembled WGS sequence"/>
</dbReference>
<dbReference type="InterPro" id="IPR002885">
    <property type="entry name" value="PPR_rpt"/>
</dbReference>
<feature type="region of interest" description="Disordered" evidence="2">
    <location>
        <begin position="283"/>
        <end position="309"/>
    </location>
</feature>
<evidence type="ECO:0000256" key="2">
    <source>
        <dbReference type="SAM" id="MobiDB-lite"/>
    </source>
</evidence>
<sequence>MESTTRLHDISSHLLHRKRPRASNAKSFRPALVIVALVSTVFLCTEAFVSTYSRRMNRHWSGIELLRDPEIPDGEQVNTTNKHPMEQMQPDDPFQATGQEELVRTLAGGPALIFEMARKSMLFVREADVIATADKMEKRWRPYSGVSDSNPSFRTQAPAMNNQGFSKSIWRNVRKRNKPSLWRHALRTYDRMTILEKDPNFPNIQRSNTHHEGAMLACAKLGLWQRALEIYHYVYQQEMDAAAGQIPRSSSRSNGTRRRARVHVTDDMVLSLVKACVRASRNRSKLKSNKKSRGVSDEESQEDVDPAPIPPEIELREAILRRIPLDTAYEILATLPEEHEIPLMAYLVNPLAAAYQSLGYVQQARDILHTMLSNRTAGEDEIFNVHDLHAKDKGSYSLLVQGSVVTGDWGSAVEALGDMTKAGLYPSSRHCNLWSEISERQTRPRAVGSWKKKRDDIWMDSVR</sequence>
<organism evidence="4 5">
    <name type="scientific">Nitzschia inconspicua</name>
    <dbReference type="NCBI Taxonomy" id="303405"/>
    <lineage>
        <taxon>Eukaryota</taxon>
        <taxon>Sar</taxon>
        <taxon>Stramenopiles</taxon>
        <taxon>Ochrophyta</taxon>
        <taxon>Bacillariophyta</taxon>
        <taxon>Bacillariophyceae</taxon>
        <taxon>Bacillariophycidae</taxon>
        <taxon>Bacillariales</taxon>
        <taxon>Bacillariaceae</taxon>
        <taxon>Nitzschia</taxon>
    </lineage>
</organism>
<feature type="repeat" description="PPR" evidence="1">
    <location>
        <begin position="392"/>
        <end position="426"/>
    </location>
</feature>
<reference evidence="4" key="1">
    <citation type="journal article" date="2021" name="Sci. Rep.">
        <title>Diploid genomic architecture of Nitzschia inconspicua, an elite biomass production diatom.</title>
        <authorList>
            <person name="Oliver A."/>
            <person name="Podell S."/>
            <person name="Pinowska A."/>
            <person name="Traller J.C."/>
            <person name="Smith S.R."/>
            <person name="McClure R."/>
            <person name="Beliaev A."/>
            <person name="Bohutskyi P."/>
            <person name="Hill E.A."/>
            <person name="Rabines A."/>
            <person name="Zheng H."/>
            <person name="Allen L.Z."/>
            <person name="Kuo A."/>
            <person name="Grigoriev I.V."/>
            <person name="Allen A.E."/>
            <person name="Hazlebeck D."/>
            <person name="Allen E.E."/>
        </authorList>
    </citation>
    <scope>NUCLEOTIDE SEQUENCE</scope>
    <source>
        <strain evidence="4">Hildebrandi</strain>
    </source>
</reference>
<comment type="caution">
    <text evidence="4">The sequence shown here is derived from an EMBL/GenBank/DDBJ whole genome shotgun (WGS) entry which is preliminary data.</text>
</comment>
<reference evidence="4" key="2">
    <citation type="submission" date="2021-04" db="EMBL/GenBank/DDBJ databases">
        <authorList>
            <person name="Podell S."/>
        </authorList>
    </citation>
    <scope>NUCLEOTIDE SEQUENCE</scope>
    <source>
        <strain evidence="4">Hildebrandi</strain>
    </source>
</reference>
<evidence type="ECO:0000256" key="1">
    <source>
        <dbReference type="PROSITE-ProRule" id="PRU00708"/>
    </source>
</evidence>
<keyword evidence="3" id="KW-0812">Transmembrane</keyword>
<feature type="compositionally biased region" description="Basic and acidic residues" evidence="2">
    <location>
        <begin position="1"/>
        <end position="11"/>
    </location>
</feature>
<evidence type="ECO:0000256" key="3">
    <source>
        <dbReference type="SAM" id="Phobius"/>
    </source>
</evidence>